<dbReference type="Proteomes" id="UP000509448">
    <property type="component" value="Chromosome"/>
</dbReference>
<protein>
    <submittedName>
        <fullName evidence="2">Monoamine oxidase regulatory protein</fullName>
    </submittedName>
</protein>
<dbReference type="GeneID" id="55584785"/>
<dbReference type="SUPFAM" id="SSF54637">
    <property type="entry name" value="Thioesterase/thiol ester dehydrase-isomerase"/>
    <property type="match status" value="1"/>
</dbReference>
<dbReference type="EMBL" id="AP018732">
    <property type="protein sequence ID" value="BBE42361.1"/>
    <property type="molecule type" value="Genomic_DNA"/>
</dbReference>
<dbReference type="RefSeq" id="WP_174448603.1">
    <property type="nucleotide sequence ID" value="NZ_AP018732.1"/>
</dbReference>
<dbReference type="InterPro" id="IPR002539">
    <property type="entry name" value="MaoC-like_dom"/>
</dbReference>
<gene>
    <name evidence="2" type="ORF">NAS2_0972</name>
</gene>
<organism evidence="2 3">
    <name type="scientific">Conexivisphaera calida</name>
    <dbReference type="NCBI Taxonomy" id="1874277"/>
    <lineage>
        <taxon>Archaea</taxon>
        <taxon>Nitrososphaerota</taxon>
        <taxon>Conexivisphaeria</taxon>
        <taxon>Conexivisphaerales</taxon>
        <taxon>Conexivisphaeraceae</taxon>
        <taxon>Conexivisphaera</taxon>
    </lineage>
</organism>
<dbReference type="KEGG" id="ccai:NAS2_0972"/>
<name>A0A4P2VE19_9ARCH</name>
<dbReference type="AlphaFoldDB" id="A0A4P2VE19"/>
<dbReference type="Pfam" id="PF01575">
    <property type="entry name" value="MaoC_dehydratas"/>
    <property type="match status" value="1"/>
</dbReference>
<reference evidence="2 3" key="1">
    <citation type="journal article" date="2019" name="ISME J.">
        <title>Isolation and characterization of a thermophilic sulfur- and iron-reducing thaumarchaeote from a terrestrial acidic hot spring.</title>
        <authorList>
            <person name="Kato S."/>
            <person name="Itoh T."/>
            <person name="Yuki M."/>
            <person name="Nagamori M."/>
            <person name="Ohnishi M."/>
            <person name="Uematsu K."/>
            <person name="Suzuki K."/>
            <person name="Takashina T."/>
            <person name="Ohkuma M."/>
        </authorList>
    </citation>
    <scope>NUCLEOTIDE SEQUENCE [LARGE SCALE GENOMIC DNA]</scope>
    <source>
        <strain evidence="2 3">NAS-02</strain>
    </source>
</reference>
<accession>A0A4P2VE19</accession>
<dbReference type="PANTHER" id="PTHR43664">
    <property type="entry name" value="MONOAMINE OXIDASE-RELATED"/>
    <property type="match status" value="1"/>
</dbReference>
<dbReference type="InterPro" id="IPR029069">
    <property type="entry name" value="HotDog_dom_sf"/>
</dbReference>
<dbReference type="OrthoDB" id="51509at2157"/>
<keyword evidence="3" id="KW-1185">Reference proteome</keyword>
<proteinExistence type="predicted"/>
<evidence type="ECO:0000313" key="3">
    <source>
        <dbReference type="Proteomes" id="UP000509448"/>
    </source>
</evidence>
<evidence type="ECO:0000259" key="1">
    <source>
        <dbReference type="Pfam" id="PF01575"/>
    </source>
</evidence>
<sequence>MFFEDFELGREYTTYGRTLTDADVVIFASMTGAVNPLFLDEEYAKRTRFGSRIAPGLLTMSTVLGLIYQLPQGFFTEGFVALVEARGSFLASVKPGDTISSRVKVSDKKEVGGGRGLVTLSFQAFNQGGQKVSEGEFRIMVSRRPRESPSA</sequence>
<dbReference type="Gene3D" id="3.10.129.10">
    <property type="entry name" value="Hotdog Thioesterase"/>
    <property type="match status" value="1"/>
</dbReference>
<dbReference type="InterPro" id="IPR052342">
    <property type="entry name" value="MCH/BMMD"/>
</dbReference>
<dbReference type="PANTHER" id="PTHR43664:SF1">
    <property type="entry name" value="BETA-METHYLMALYL-COA DEHYDRATASE"/>
    <property type="match status" value="1"/>
</dbReference>
<evidence type="ECO:0000313" key="2">
    <source>
        <dbReference type="EMBL" id="BBE42361.1"/>
    </source>
</evidence>
<feature type="domain" description="MaoC-like" evidence="1">
    <location>
        <begin position="8"/>
        <end position="112"/>
    </location>
</feature>